<feature type="transmembrane region" description="Helical" evidence="6">
    <location>
        <begin position="109"/>
        <end position="132"/>
    </location>
</feature>
<dbReference type="InterPro" id="IPR002797">
    <property type="entry name" value="Polysacc_synth"/>
</dbReference>
<keyword evidence="4 6" id="KW-1133">Transmembrane helix</keyword>
<dbReference type="RefSeq" id="WP_286038246.1">
    <property type="nucleotide sequence ID" value="NZ_CP183077.1"/>
</dbReference>
<evidence type="ECO:0000256" key="2">
    <source>
        <dbReference type="ARBA" id="ARBA00022475"/>
    </source>
</evidence>
<feature type="transmembrane region" description="Helical" evidence="6">
    <location>
        <begin position="43"/>
        <end position="61"/>
    </location>
</feature>
<dbReference type="PANTHER" id="PTHR30250:SF11">
    <property type="entry name" value="O-ANTIGEN TRANSPORTER-RELATED"/>
    <property type="match status" value="1"/>
</dbReference>
<feature type="transmembrane region" description="Helical" evidence="6">
    <location>
        <begin position="416"/>
        <end position="436"/>
    </location>
</feature>
<evidence type="ECO:0000256" key="6">
    <source>
        <dbReference type="SAM" id="Phobius"/>
    </source>
</evidence>
<name>A0ABT7MMC8_9BACL</name>
<evidence type="ECO:0000313" key="8">
    <source>
        <dbReference type="Proteomes" id="UP001230807"/>
    </source>
</evidence>
<feature type="transmembrane region" description="Helical" evidence="6">
    <location>
        <begin position="365"/>
        <end position="384"/>
    </location>
</feature>
<feature type="transmembrane region" description="Helical" evidence="6">
    <location>
        <begin position="219"/>
        <end position="236"/>
    </location>
</feature>
<feature type="transmembrane region" description="Helical" evidence="6">
    <location>
        <begin position="153"/>
        <end position="170"/>
    </location>
</feature>
<comment type="caution">
    <text evidence="7">The sequence shown here is derived from an EMBL/GenBank/DDBJ whole genome shotgun (WGS) entry which is preliminary data.</text>
</comment>
<sequence length="483" mass="56121">MSNKAILKNFASYGIGSIVTLILGFLTNPIITRMIDPIEYGKYSMFTLFTSVSLLIVVFGLDQSFVRFFYERNEDLRGNLLLYCLKFAIIVNIVFSICLILFYEKVTLYLFQIESLELIILIIVSNFILLFNRYSLLVIRMQQKALLYSLMQILQKVAFLFLFLSLIFSFESNFKVLIYASIVTNIIVTLLSIYFEKRFWKTTFINFNPGLSSSTKNEMLKFGTPLIFTSLITWIFQSIDRIFINKYSGFEELGIYSAAFTIIVLLNALQTTFTTFWVPVAYEKYAINKNEKNFFEVVNRAITLSMFYISILLILFKDFIVYLLGSDYREAAFIMPFLIFMPLLYTISETTVLGINFMKKAKYHIYIAVVSCVVSVILNIVFVPTFGAKGAAFSTAISYFVFFTLRTIISKKLYNLNYSLSKFYICIAFISIYALYSSFNKIDVTIIFLAFFNISLVTIFYWKDINYALTKIKPYIHKNIIRK</sequence>
<reference evidence="7 8" key="1">
    <citation type="submission" date="2023-06" db="EMBL/GenBank/DDBJ databases">
        <title>Influencing factors and mechanism of Cr(VI) reduction by facultative anaerobic Exiguobacterium sp. PY14.</title>
        <authorList>
            <person name="Zou L."/>
        </authorList>
    </citation>
    <scope>NUCLEOTIDE SEQUENCE [LARGE SCALE GENOMIC DNA]</scope>
    <source>
        <strain evidence="7 8">PY14</strain>
    </source>
</reference>
<keyword evidence="8" id="KW-1185">Reference proteome</keyword>
<feature type="transmembrane region" description="Helical" evidence="6">
    <location>
        <begin position="176"/>
        <end position="195"/>
    </location>
</feature>
<evidence type="ECO:0000256" key="4">
    <source>
        <dbReference type="ARBA" id="ARBA00022989"/>
    </source>
</evidence>
<dbReference type="Pfam" id="PF01943">
    <property type="entry name" value="Polysacc_synt"/>
    <property type="match status" value="1"/>
</dbReference>
<gene>
    <name evidence="7" type="ORF">QR695_04985</name>
</gene>
<evidence type="ECO:0000256" key="1">
    <source>
        <dbReference type="ARBA" id="ARBA00004651"/>
    </source>
</evidence>
<feature type="transmembrane region" description="Helical" evidence="6">
    <location>
        <begin position="331"/>
        <end position="353"/>
    </location>
</feature>
<evidence type="ECO:0000313" key="7">
    <source>
        <dbReference type="EMBL" id="MDL5376356.1"/>
    </source>
</evidence>
<feature type="transmembrane region" description="Helical" evidence="6">
    <location>
        <begin position="256"/>
        <end position="280"/>
    </location>
</feature>
<comment type="subcellular location">
    <subcellularLocation>
        <location evidence="1">Cell membrane</location>
        <topology evidence="1">Multi-pass membrane protein</topology>
    </subcellularLocation>
</comment>
<dbReference type="EMBL" id="JASWER010000003">
    <property type="protein sequence ID" value="MDL5376356.1"/>
    <property type="molecule type" value="Genomic_DNA"/>
</dbReference>
<feature type="transmembrane region" description="Helical" evidence="6">
    <location>
        <begin position="442"/>
        <end position="462"/>
    </location>
</feature>
<protein>
    <submittedName>
        <fullName evidence="7">Oligosaccharide flippase family protein</fullName>
    </submittedName>
</protein>
<dbReference type="PANTHER" id="PTHR30250">
    <property type="entry name" value="PST FAMILY PREDICTED COLANIC ACID TRANSPORTER"/>
    <property type="match status" value="1"/>
</dbReference>
<accession>A0ABT7MMC8</accession>
<evidence type="ECO:0000256" key="5">
    <source>
        <dbReference type="ARBA" id="ARBA00023136"/>
    </source>
</evidence>
<proteinExistence type="predicted"/>
<feature type="transmembrane region" description="Helical" evidence="6">
    <location>
        <begin position="301"/>
        <end position="325"/>
    </location>
</feature>
<keyword evidence="3 6" id="KW-0812">Transmembrane</keyword>
<keyword evidence="5 6" id="KW-0472">Membrane</keyword>
<organism evidence="7 8">
    <name type="scientific">Exiguobacterium mexicanum</name>
    <dbReference type="NCBI Taxonomy" id="340146"/>
    <lineage>
        <taxon>Bacteria</taxon>
        <taxon>Bacillati</taxon>
        <taxon>Bacillota</taxon>
        <taxon>Bacilli</taxon>
        <taxon>Bacillales</taxon>
        <taxon>Bacillales Family XII. Incertae Sedis</taxon>
        <taxon>Exiguobacterium</taxon>
    </lineage>
</organism>
<feature type="transmembrane region" description="Helical" evidence="6">
    <location>
        <begin position="390"/>
        <end position="409"/>
    </location>
</feature>
<evidence type="ECO:0000256" key="3">
    <source>
        <dbReference type="ARBA" id="ARBA00022692"/>
    </source>
</evidence>
<feature type="transmembrane region" description="Helical" evidence="6">
    <location>
        <begin position="81"/>
        <end position="103"/>
    </location>
</feature>
<feature type="transmembrane region" description="Helical" evidence="6">
    <location>
        <begin position="12"/>
        <end position="31"/>
    </location>
</feature>
<dbReference type="Proteomes" id="UP001230807">
    <property type="component" value="Unassembled WGS sequence"/>
</dbReference>
<keyword evidence="2" id="KW-1003">Cell membrane</keyword>
<dbReference type="InterPro" id="IPR050833">
    <property type="entry name" value="Poly_Biosynth_Transport"/>
</dbReference>